<dbReference type="EMBL" id="JBHSQW010000017">
    <property type="protein sequence ID" value="MFC5994289.1"/>
    <property type="molecule type" value="Genomic_DNA"/>
</dbReference>
<reference evidence="2" key="1">
    <citation type="journal article" date="2019" name="Int. J. Syst. Evol. Microbiol.">
        <title>The Global Catalogue of Microorganisms (GCM) 10K type strain sequencing project: providing services to taxonomists for standard genome sequencing and annotation.</title>
        <authorList>
            <consortium name="The Broad Institute Genomics Platform"/>
            <consortium name="The Broad Institute Genome Sequencing Center for Infectious Disease"/>
            <person name="Wu L."/>
            <person name="Ma J."/>
        </authorList>
    </citation>
    <scope>NUCLEOTIDE SEQUENCE [LARGE SCALE GENOMIC DNA]</scope>
    <source>
        <strain evidence="2">CCM 8391</strain>
    </source>
</reference>
<gene>
    <name evidence="1" type="ORF">ACFQE5_08710</name>
</gene>
<keyword evidence="2" id="KW-1185">Reference proteome</keyword>
<sequence>MSADHGADRVGGCRPGRQEAAAAGVLLDELLEELPDPESDELDAAAAAGSLPPFVDGLPPLEIELEPDRLSVR</sequence>
<comment type="caution">
    <text evidence="1">The sequence shown here is derived from an EMBL/GenBank/DDBJ whole genome shotgun (WGS) entry which is preliminary data.</text>
</comment>
<dbReference type="RefSeq" id="WP_379584354.1">
    <property type="nucleotide sequence ID" value="NZ_JBHSQW010000017.1"/>
</dbReference>
<protein>
    <submittedName>
        <fullName evidence="1">Uncharacterized protein</fullName>
    </submittedName>
</protein>
<dbReference type="Proteomes" id="UP001596302">
    <property type="component" value="Unassembled WGS sequence"/>
</dbReference>
<accession>A0ABW1J0G3</accession>
<evidence type="ECO:0000313" key="2">
    <source>
        <dbReference type="Proteomes" id="UP001596302"/>
    </source>
</evidence>
<proteinExistence type="predicted"/>
<name>A0ABW1J0G3_9PSEU</name>
<evidence type="ECO:0000313" key="1">
    <source>
        <dbReference type="EMBL" id="MFC5994289.1"/>
    </source>
</evidence>
<organism evidence="1 2">
    <name type="scientific">Pseudonocardia hispaniensis</name>
    <dbReference type="NCBI Taxonomy" id="904933"/>
    <lineage>
        <taxon>Bacteria</taxon>
        <taxon>Bacillati</taxon>
        <taxon>Actinomycetota</taxon>
        <taxon>Actinomycetes</taxon>
        <taxon>Pseudonocardiales</taxon>
        <taxon>Pseudonocardiaceae</taxon>
        <taxon>Pseudonocardia</taxon>
    </lineage>
</organism>